<dbReference type="InterPro" id="IPR000210">
    <property type="entry name" value="BTB/POZ_dom"/>
</dbReference>
<dbReference type="OrthoDB" id="6022730at2759"/>
<dbReference type="EMBL" id="HAAD01003299">
    <property type="protein sequence ID" value="CDG69531.1"/>
    <property type="molecule type" value="mRNA"/>
</dbReference>
<dbReference type="InterPro" id="IPR011333">
    <property type="entry name" value="SKP1/BTB/POZ_sf"/>
</dbReference>
<dbReference type="SMART" id="SM00225">
    <property type="entry name" value="BTB"/>
    <property type="match status" value="1"/>
</dbReference>
<dbReference type="PROSITE" id="PS50097">
    <property type="entry name" value="BTB"/>
    <property type="match status" value="1"/>
</dbReference>
<evidence type="ECO:0000313" key="2">
    <source>
        <dbReference type="EMBL" id="CDG69531.1"/>
    </source>
</evidence>
<protein>
    <submittedName>
        <fullName evidence="2">BTB/POZ domain-containing protein 8</fullName>
    </submittedName>
</protein>
<organism evidence="2">
    <name type="scientific">Hydra vulgaris</name>
    <name type="common">Hydra</name>
    <name type="synonym">Hydra attenuata</name>
    <dbReference type="NCBI Taxonomy" id="6087"/>
    <lineage>
        <taxon>Eukaryota</taxon>
        <taxon>Metazoa</taxon>
        <taxon>Cnidaria</taxon>
        <taxon>Hydrozoa</taxon>
        <taxon>Hydroidolina</taxon>
        <taxon>Anthoathecata</taxon>
        <taxon>Aplanulata</taxon>
        <taxon>Hydridae</taxon>
        <taxon>Hydra</taxon>
    </lineage>
</organism>
<dbReference type="Gene3D" id="3.30.710.10">
    <property type="entry name" value="Potassium Channel Kv1.1, Chain A"/>
    <property type="match status" value="1"/>
</dbReference>
<dbReference type="SUPFAM" id="SSF54695">
    <property type="entry name" value="POZ domain"/>
    <property type="match status" value="1"/>
</dbReference>
<dbReference type="Pfam" id="PF00651">
    <property type="entry name" value="BTB"/>
    <property type="match status" value="1"/>
</dbReference>
<dbReference type="PANTHER" id="PTHR22427:SF7">
    <property type="entry name" value="GH15728P"/>
    <property type="match status" value="1"/>
</dbReference>
<dbReference type="Pfam" id="PF26017">
    <property type="entry name" value="BACK_BTBD8"/>
    <property type="match status" value="1"/>
</dbReference>
<gene>
    <name evidence="2" type="primary">BTBD8</name>
</gene>
<proteinExistence type="evidence at transcript level"/>
<dbReference type="AlphaFoldDB" id="T2MBQ9"/>
<dbReference type="PANTHER" id="PTHR22427">
    <property type="entry name" value="GH15728P"/>
    <property type="match status" value="1"/>
</dbReference>
<sequence length="465" mass="54338">MSCKKAISNGSWLLAEKTSKTKLLMEKLENNFLKDIQKLKHSKNYSDMDVFIEKENMRLHHKCVLLCLAPTLYEFLFLSENVFSKIFDFPENVPQIERNSLRIVYKQNEQDVICTSHEVDITSILNSAVHSDVAFKINNDILHCHRCILSVRCEYFEIMFSGHWREKDQNVIPINGMSMSTLCTVIEFLYNPKIKLSEDMNLLEIASAADMYMLLGLKELVQFYLELHYCHFFHQPCNICIKQISHAIFISEQYGYTDLSVKCYNWLAKHYAVVFANRDFNSCRQDYKELIIDKIKLSVSSVNVLQHLKFCSKLIKTLPSTNWANKTQDLISELNSFCLKFVCDNFEKISKHPSFILVCYDKKNFIWMDMAQDFIVTAIKTYISIENCVNVHFGLVQINNILNVLKRNNECEGEEHCNSFLSKLDDVFKHFITKNFHGICRASYWKTLSKETQKLFKENSGFLVS</sequence>
<accession>T2MBQ9</accession>
<reference evidence="2" key="1">
    <citation type="journal article" date="2013" name="Genome Biol. Evol.">
        <title>Punctuated emergences of genetic and phenotypic innovations in eumetazoan, bilaterian, euteleostome, and hominidae ancestors.</title>
        <authorList>
            <person name="Wenger Y."/>
            <person name="Galliot B."/>
        </authorList>
    </citation>
    <scope>NUCLEOTIDE SEQUENCE</scope>
    <source>
        <tissue evidence="2">Whole animals</tissue>
    </source>
</reference>
<dbReference type="InterPro" id="IPR043225">
    <property type="entry name" value="BACK_BTBD8"/>
</dbReference>
<feature type="domain" description="BTB" evidence="1">
    <location>
        <begin position="131"/>
        <end position="198"/>
    </location>
</feature>
<evidence type="ECO:0000259" key="1">
    <source>
        <dbReference type="PROSITE" id="PS50097"/>
    </source>
</evidence>
<name>T2MBQ9_HYDVU</name>